<accession>A0A4R3U738</accession>
<dbReference type="InterPro" id="IPR050221">
    <property type="entry name" value="26S_Proteasome_ATPase"/>
</dbReference>
<dbReference type="Pfam" id="PF00004">
    <property type="entry name" value="AAA"/>
    <property type="match status" value="1"/>
</dbReference>
<organism evidence="5 6">
    <name type="scientific">Roseateles saccharophilus</name>
    <name type="common">Pseudomonas saccharophila</name>
    <dbReference type="NCBI Taxonomy" id="304"/>
    <lineage>
        <taxon>Bacteria</taxon>
        <taxon>Pseudomonadati</taxon>
        <taxon>Pseudomonadota</taxon>
        <taxon>Betaproteobacteria</taxon>
        <taxon>Burkholderiales</taxon>
        <taxon>Sphaerotilaceae</taxon>
        <taxon>Roseateles</taxon>
    </lineage>
</organism>
<keyword evidence="3" id="KW-0067">ATP-binding</keyword>
<evidence type="ECO:0000256" key="2">
    <source>
        <dbReference type="ARBA" id="ARBA00022741"/>
    </source>
</evidence>
<dbReference type="RefSeq" id="WP_132576813.1">
    <property type="nucleotide sequence ID" value="NZ_CBCSGL010000105.1"/>
</dbReference>
<proteinExistence type="inferred from homology"/>
<sequence>MPKVNRIASRLEDLALPANSVAQLCNVATERVGTVILTAPSGTDKTHAAEVLARVMGCDLMHADLSHLVSPYIGETEKNLDRLFAAASASGAVLFFDEADALFGKRSVVKDSHDRYANAEVGYLLQKIEAYSGILILAAGVRQNLDSGFVRRLRNVVDLSWPPKSN</sequence>
<dbReference type="Gene3D" id="3.40.50.300">
    <property type="entry name" value="P-loop containing nucleotide triphosphate hydrolases"/>
    <property type="match status" value="1"/>
</dbReference>
<dbReference type="AlphaFoldDB" id="A0A4R3U738"/>
<dbReference type="SMART" id="SM00382">
    <property type="entry name" value="AAA"/>
    <property type="match status" value="1"/>
</dbReference>
<dbReference type="Proteomes" id="UP000295110">
    <property type="component" value="Unassembled WGS sequence"/>
</dbReference>
<protein>
    <submittedName>
        <fullName evidence="5">ATPase family protein associated with various cellular activities (AAA)</fullName>
    </submittedName>
</protein>
<gene>
    <name evidence="5" type="ORF">EV671_10721</name>
</gene>
<dbReference type="EMBL" id="SMBU01000072">
    <property type="protein sequence ID" value="TCU81734.1"/>
    <property type="molecule type" value="Genomic_DNA"/>
</dbReference>
<name>A0A4R3U738_ROSSA</name>
<comment type="similarity">
    <text evidence="1">Belongs to the AAA ATPase family.</text>
</comment>
<dbReference type="CDD" id="cd19481">
    <property type="entry name" value="RecA-like_protease"/>
    <property type="match status" value="1"/>
</dbReference>
<keyword evidence="6" id="KW-1185">Reference proteome</keyword>
<dbReference type="GO" id="GO:0016887">
    <property type="term" value="F:ATP hydrolysis activity"/>
    <property type="evidence" value="ECO:0007669"/>
    <property type="project" value="InterPro"/>
</dbReference>
<evidence type="ECO:0000313" key="5">
    <source>
        <dbReference type="EMBL" id="TCU81734.1"/>
    </source>
</evidence>
<dbReference type="InterPro" id="IPR003959">
    <property type="entry name" value="ATPase_AAA_core"/>
</dbReference>
<dbReference type="SUPFAM" id="SSF52540">
    <property type="entry name" value="P-loop containing nucleoside triphosphate hydrolases"/>
    <property type="match status" value="1"/>
</dbReference>
<dbReference type="OrthoDB" id="9802352at2"/>
<dbReference type="InterPro" id="IPR027417">
    <property type="entry name" value="P-loop_NTPase"/>
</dbReference>
<dbReference type="PANTHER" id="PTHR23073">
    <property type="entry name" value="26S PROTEASOME REGULATORY SUBUNIT"/>
    <property type="match status" value="1"/>
</dbReference>
<comment type="caution">
    <text evidence="5">The sequence shown here is derived from an EMBL/GenBank/DDBJ whole genome shotgun (WGS) entry which is preliminary data.</text>
</comment>
<keyword evidence="2" id="KW-0547">Nucleotide-binding</keyword>
<evidence type="ECO:0000259" key="4">
    <source>
        <dbReference type="SMART" id="SM00382"/>
    </source>
</evidence>
<dbReference type="InterPro" id="IPR003593">
    <property type="entry name" value="AAA+_ATPase"/>
</dbReference>
<evidence type="ECO:0000313" key="6">
    <source>
        <dbReference type="Proteomes" id="UP000295110"/>
    </source>
</evidence>
<feature type="domain" description="AAA+ ATPase" evidence="4">
    <location>
        <begin position="31"/>
        <end position="163"/>
    </location>
</feature>
<evidence type="ECO:0000256" key="3">
    <source>
        <dbReference type="ARBA" id="ARBA00022840"/>
    </source>
</evidence>
<dbReference type="GO" id="GO:0005524">
    <property type="term" value="F:ATP binding"/>
    <property type="evidence" value="ECO:0007669"/>
    <property type="project" value="UniProtKB-KW"/>
</dbReference>
<evidence type="ECO:0000256" key="1">
    <source>
        <dbReference type="ARBA" id="ARBA00006914"/>
    </source>
</evidence>
<reference evidence="5 6" key="1">
    <citation type="submission" date="2019-03" db="EMBL/GenBank/DDBJ databases">
        <title>Genomic Encyclopedia of Type Strains, Phase IV (KMG-IV): sequencing the most valuable type-strain genomes for metagenomic binning, comparative biology and taxonomic classification.</title>
        <authorList>
            <person name="Goeker M."/>
        </authorList>
    </citation>
    <scope>NUCLEOTIDE SEQUENCE [LARGE SCALE GENOMIC DNA]</scope>
    <source>
        <strain evidence="5 6">DSM 654</strain>
    </source>
</reference>